<feature type="chain" id="PRO_5007813645" evidence="2">
    <location>
        <begin position="19"/>
        <end position="219"/>
    </location>
</feature>
<dbReference type="OrthoDB" id="5955989at2"/>
<organism evidence="3 4">
    <name type="scientific">Dokdonella koreensis DS-123</name>
    <dbReference type="NCBI Taxonomy" id="1300342"/>
    <lineage>
        <taxon>Bacteria</taxon>
        <taxon>Pseudomonadati</taxon>
        <taxon>Pseudomonadota</taxon>
        <taxon>Gammaproteobacteria</taxon>
        <taxon>Lysobacterales</taxon>
        <taxon>Rhodanobacteraceae</taxon>
        <taxon>Dokdonella</taxon>
    </lineage>
</organism>
<dbReference type="Proteomes" id="UP000076830">
    <property type="component" value="Chromosome"/>
</dbReference>
<sequence>MKLFVFTALLIVAPAAHAQKAAGPPDKAPKAVKITDVALANGDFEMPMQGTQIPGWAMLQHAGDPAYEMVVDTRRPGQGAQSARITRTKEEWWGRLQQRIVAPHPGTTIEFSALLRTEDVGPLGWRMYVHFQDGSFAIREVQSDPMTGTQAKWRRVTIREVVPDQTRELVLGIALLDAGTGWIDDVRLRVIDDGTARPPPEKTHPMALPRVKSKTQAKP</sequence>
<dbReference type="EMBL" id="CP015249">
    <property type="protein sequence ID" value="ANB17230.1"/>
    <property type="molecule type" value="Genomic_DNA"/>
</dbReference>
<accession>A0A160DTD5</accession>
<gene>
    <name evidence="3" type="ORF">I596_1200</name>
</gene>
<proteinExistence type="predicted"/>
<feature type="signal peptide" evidence="2">
    <location>
        <begin position="1"/>
        <end position="18"/>
    </location>
</feature>
<feature type="region of interest" description="Disordered" evidence="1">
    <location>
        <begin position="194"/>
        <end position="219"/>
    </location>
</feature>
<feature type="compositionally biased region" description="Basic and acidic residues" evidence="1">
    <location>
        <begin position="194"/>
        <end position="204"/>
    </location>
</feature>
<dbReference type="AlphaFoldDB" id="A0A160DTD5"/>
<dbReference type="Gene3D" id="2.60.120.260">
    <property type="entry name" value="Galactose-binding domain-like"/>
    <property type="match status" value="1"/>
</dbReference>
<keyword evidence="2" id="KW-0732">Signal</keyword>
<reference evidence="3 4" key="1">
    <citation type="submission" date="2016-04" db="EMBL/GenBank/DDBJ databases">
        <title>Complete genome sequence of Dokdonella koreensis DS-123T.</title>
        <authorList>
            <person name="Kim J.F."/>
            <person name="Lee H."/>
            <person name="Kwak M.-J."/>
        </authorList>
    </citation>
    <scope>NUCLEOTIDE SEQUENCE [LARGE SCALE GENOMIC DNA]</scope>
    <source>
        <strain evidence="3 4">DS-123</strain>
    </source>
</reference>
<evidence type="ECO:0000256" key="2">
    <source>
        <dbReference type="SAM" id="SignalP"/>
    </source>
</evidence>
<evidence type="ECO:0000256" key="1">
    <source>
        <dbReference type="SAM" id="MobiDB-lite"/>
    </source>
</evidence>
<evidence type="ECO:0000313" key="3">
    <source>
        <dbReference type="EMBL" id="ANB17230.1"/>
    </source>
</evidence>
<protein>
    <submittedName>
        <fullName evidence="3">Uncharacterized protein</fullName>
    </submittedName>
</protein>
<name>A0A160DTD5_9GAMM</name>
<dbReference type="RefSeq" id="WP_067645299.1">
    <property type="nucleotide sequence ID" value="NZ_CP015249.1"/>
</dbReference>
<evidence type="ECO:0000313" key="4">
    <source>
        <dbReference type="Proteomes" id="UP000076830"/>
    </source>
</evidence>
<keyword evidence="4" id="KW-1185">Reference proteome</keyword>
<dbReference type="KEGG" id="dko:I596_1200"/>